<dbReference type="PANTHER" id="PTHR10687">
    <property type="entry name" value="SECRETORY CARRIER-ASSOCIATED MEMBRANE PROTEIN SCAMP"/>
    <property type="match status" value="1"/>
</dbReference>
<evidence type="ECO:0000256" key="1">
    <source>
        <dbReference type="ARBA" id="ARBA00004141"/>
    </source>
</evidence>
<feature type="compositionally biased region" description="Low complexity" evidence="6">
    <location>
        <begin position="92"/>
        <end position="104"/>
    </location>
</feature>
<comment type="similarity">
    <text evidence="5">Belongs to the SCAMP family.</text>
</comment>
<keyword evidence="2 5" id="KW-0812">Transmembrane</keyword>
<feature type="compositionally biased region" description="Polar residues" evidence="6">
    <location>
        <begin position="40"/>
        <end position="69"/>
    </location>
</feature>
<protein>
    <recommendedName>
        <fullName evidence="5">Secretory carrier-associated membrane protein</fullName>
        <shortName evidence="5">Secretory carrier membrane protein</shortName>
    </recommendedName>
</protein>
<evidence type="ECO:0000256" key="3">
    <source>
        <dbReference type="ARBA" id="ARBA00022989"/>
    </source>
</evidence>
<dbReference type="EMBL" id="LNIX01000001">
    <property type="protein sequence ID" value="OXA62943.1"/>
    <property type="molecule type" value="Genomic_DNA"/>
</dbReference>
<feature type="compositionally biased region" description="Polar residues" evidence="6">
    <location>
        <begin position="20"/>
        <end position="29"/>
    </location>
</feature>
<feature type="compositionally biased region" description="Basic and acidic residues" evidence="6">
    <location>
        <begin position="108"/>
        <end position="131"/>
    </location>
</feature>
<keyword evidence="8" id="KW-1185">Reference proteome</keyword>
<feature type="compositionally biased region" description="Polar residues" evidence="6">
    <location>
        <begin position="133"/>
        <end position="146"/>
    </location>
</feature>
<keyword evidence="4 5" id="KW-0472">Membrane</keyword>
<dbReference type="InterPro" id="IPR007273">
    <property type="entry name" value="SCAMP"/>
</dbReference>
<name>A0A226EZD2_FOLCA</name>
<dbReference type="OMA" id="NMVACIF"/>
<evidence type="ECO:0000313" key="7">
    <source>
        <dbReference type="EMBL" id="OXA62943.1"/>
    </source>
</evidence>
<sequence length="401" mass="45240">MSGFDDNPFDDNPFKDPAIQQVTRNSANSAAKDLEDYNPFDSNATNQQQVPTVGRASNNSVAFGDSSRSPAVMSPVQETTPVPFGKLDNRSQQPQGQGAQGIPISTEELQRRQEELERKARELERREEELRNNPYNAMNNSSSTDNKSSEIDIELRENETIEDVASTEPVRRNNWPPLPESFPVQPCFYQDINVDIPVEFQRIVRHLYYLWILHTLVLIANSLVLLLLIFVIHDTDTFMKFCLSLFYIVVFTPMSFICWFRPAYKAFRSDSSFNFMVFFFVFFFQFIIAIMLAIFLTGSCGIMEGVTVVQKGGGWNIFAGVFVILIGLCFLVCALLDLFLLMRVHKIYRSTGASFAKAQQEFASGVIRNEHVQGAAAGIASEAIRQQFRGATSPGNAPPRY</sequence>
<evidence type="ECO:0000256" key="2">
    <source>
        <dbReference type="ARBA" id="ARBA00022692"/>
    </source>
</evidence>
<accession>A0A226EZD2</accession>
<feature type="transmembrane region" description="Helical" evidence="5">
    <location>
        <begin position="272"/>
        <end position="297"/>
    </location>
</feature>
<dbReference type="Pfam" id="PF04144">
    <property type="entry name" value="SCAMP"/>
    <property type="match status" value="1"/>
</dbReference>
<evidence type="ECO:0000256" key="4">
    <source>
        <dbReference type="ARBA" id="ARBA00023136"/>
    </source>
</evidence>
<gene>
    <name evidence="7" type="ORF">Fcan01_02582</name>
</gene>
<comment type="caution">
    <text evidence="7">The sequence shown here is derived from an EMBL/GenBank/DDBJ whole genome shotgun (WGS) entry which is preliminary data.</text>
</comment>
<feature type="transmembrane region" description="Helical" evidence="5">
    <location>
        <begin position="208"/>
        <end position="232"/>
    </location>
</feature>
<evidence type="ECO:0000313" key="8">
    <source>
        <dbReference type="Proteomes" id="UP000198287"/>
    </source>
</evidence>
<feature type="transmembrane region" description="Helical" evidence="5">
    <location>
        <begin position="317"/>
        <end position="341"/>
    </location>
</feature>
<dbReference type="Proteomes" id="UP000198287">
    <property type="component" value="Unassembled WGS sequence"/>
</dbReference>
<dbReference type="OrthoDB" id="242866at2759"/>
<evidence type="ECO:0000256" key="6">
    <source>
        <dbReference type="SAM" id="MobiDB-lite"/>
    </source>
</evidence>
<evidence type="ECO:0000256" key="5">
    <source>
        <dbReference type="RuleBase" id="RU363122"/>
    </source>
</evidence>
<reference evidence="7 8" key="1">
    <citation type="submission" date="2015-12" db="EMBL/GenBank/DDBJ databases">
        <title>The genome of Folsomia candida.</title>
        <authorList>
            <person name="Faddeeva A."/>
            <person name="Derks M.F."/>
            <person name="Anvar Y."/>
            <person name="Smit S."/>
            <person name="Van Straalen N."/>
            <person name="Roelofs D."/>
        </authorList>
    </citation>
    <scope>NUCLEOTIDE SEQUENCE [LARGE SCALE GENOMIC DNA]</scope>
    <source>
        <strain evidence="7 8">VU population</strain>
        <tissue evidence="7">Whole body</tissue>
    </source>
</reference>
<dbReference type="AlphaFoldDB" id="A0A226EZD2"/>
<dbReference type="STRING" id="158441.A0A226EZD2"/>
<dbReference type="GO" id="GO:0055038">
    <property type="term" value="C:recycling endosome membrane"/>
    <property type="evidence" value="ECO:0007669"/>
    <property type="project" value="TreeGrafter"/>
</dbReference>
<comment type="subcellular location">
    <subcellularLocation>
        <location evidence="1 5">Membrane</location>
        <topology evidence="1 5">Multi-pass membrane protein</topology>
    </subcellularLocation>
</comment>
<proteinExistence type="inferred from homology"/>
<dbReference type="PANTHER" id="PTHR10687:SF2">
    <property type="entry name" value="SECRETORY CARRIER-ASSOCIATED MEMBRANE PROTEIN"/>
    <property type="match status" value="1"/>
</dbReference>
<keyword evidence="3 5" id="KW-1133">Transmembrane helix</keyword>
<dbReference type="GO" id="GO:0015031">
    <property type="term" value="P:protein transport"/>
    <property type="evidence" value="ECO:0007669"/>
    <property type="project" value="InterPro"/>
</dbReference>
<feature type="transmembrane region" description="Helical" evidence="5">
    <location>
        <begin position="238"/>
        <end position="260"/>
    </location>
</feature>
<keyword evidence="5" id="KW-0813">Transport</keyword>
<feature type="region of interest" description="Disordered" evidence="6">
    <location>
        <begin position="1"/>
        <end position="149"/>
    </location>
</feature>
<dbReference type="GO" id="GO:0032588">
    <property type="term" value="C:trans-Golgi network membrane"/>
    <property type="evidence" value="ECO:0007669"/>
    <property type="project" value="TreeGrafter"/>
</dbReference>
<organism evidence="7 8">
    <name type="scientific">Folsomia candida</name>
    <name type="common">Springtail</name>
    <dbReference type="NCBI Taxonomy" id="158441"/>
    <lineage>
        <taxon>Eukaryota</taxon>
        <taxon>Metazoa</taxon>
        <taxon>Ecdysozoa</taxon>
        <taxon>Arthropoda</taxon>
        <taxon>Hexapoda</taxon>
        <taxon>Collembola</taxon>
        <taxon>Entomobryomorpha</taxon>
        <taxon>Isotomoidea</taxon>
        <taxon>Isotomidae</taxon>
        <taxon>Proisotominae</taxon>
        <taxon>Folsomia</taxon>
    </lineage>
</organism>